<evidence type="ECO:0000313" key="2">
    <source>
        <dbReference type="Proteomes" id="UP000245626"/>
    </source>
</evidence>
<organism evidence="1 2">
    <name type="scientific">Violaceomyces palustris</name>
    <dbReference type="NCBI Taxonomy" id="1673888"/>
    <lineage>
        <taxon>Eukaryota</taxon>
        <taxon>Fungi</taxon>
        <taxon>Dikarya</taxon>
        <taxon>Basidiomycota</taxon>
        <taxon>Ustilaginomycotina</taxon>
        <taxon>Ustilaginomycetes</taxon>
        <taxon>Violaceomycetales</taxon>
        <taxon>Violaceomycetaceae</taxon>
        <taxon>Violaceomyces</taxon>
    </lineage>
</organism>
<dbReference type="EMBL" id="KZ819683">
    <property type="protein sequence ID" value="PWN54498.1"/>
    <property type="molecule type" value="Genomic_DNA"/>
</dbReference>
<gene>
    <name evidence="1" type="ORF">IE53DRAFT_382915</name>
</gene>
<accession>A0ACD0P8T1</accession>
<evidence type="ECO:0000313" key="1">
    <source>
        <dbReference type="EMBL" id="PWN54498.1"/>
    </source>
</evidence>
<dbReference type="Proteomes" id="UP000245626">
    <property type="component" value="Unassembled WGS sequence"/>
</dbReference>
<protein>
    <submittedName>
        <fullName evidence="1">Uncharacterized protein</fullName>
    </submittedName>
</protein>
<name>A0ACD0P8T1_9BASI</name>
<keyword evidence="2" id="KW-1185">Reference proteome</keyword>
<proteinExistence type="predicted"/>
<reference evidence="1 2" key="1">
    <citation type="journal article" date="2018" name="Mol. Biol. Evol.">
        <title>Broad Genomic Sampling Reveals a Smut Pathogenic Ancestry of the Fungal Clade Ustilaginomycotina.</title>
        <authorList>
            <person name="Kijpornyongpan T."/>
            <person name="Mondo S.J."/>
            <person name="Barry K."/>
            <person name="Sandor L."/>
            <person name="Lee J."/>
            <person name="Lipzen A."/>
            <person name="Pangilinan J."/>
            <person name="LaButti K."/>
            <person name="Hainaut M."/>
            <person name="Henrissat B."/>
            <person name="Grigoriev I.V."/>
            <person name="Spatafora J.W."/>
            <person name="Aime M.C."/>
        </authorList>
    </citation>
    <scope>NUCLEOTIDE SEQUENCE [LARGE SCALE GENOMIC DNA]</scope>
    <source>
        <strain evidence="1 2">SA 807</strain>
    </source>
</reference>
<sequence length="191" mass="21160">MCTRSVWVVNTDQAPLLWVHLVLGRDVILENLGMVHHTEPRPSWLWPFRPRVAALLVRKVRVRLRSQEGLDGRVLSPFHPSTLPCQVGKSPSSPSLIIDGTCNADERDSSPGRNPGSILAYQVEEQADRSLLAQSARRTPSSIQIDLVASLRELSRSGSDQLENLDPPHPLSPSLSLSHGGKERKVDFDPE</sequence>